<sequence>MKMWHYSDLIILYNNKYMFRADSVKMDNQQWTMIFFCTWSSILTISRLTIQEEYSIVFTRNRSLDTLVIKTRLII</sequence>
<reference evidence="1" key="1">
    <citation type="journal article" date="2017" name="Nature">
        <title>The sunflower genome provides insights into oil metabolism, flowering and Asterid evolution.</title>
        <authorList>
            <person name="Badouin H."/>
            <person name="Gouzy J."/>
            <person name="Grassa C.J."/>
            <person name="Murat F."/>
            <person name="Staton S.E."/>
            <person name="Cottret L."/>
            <person name="Lelandais-Briere C."/>
            <person name="Owens G.L."/>
            <person name="Carrere S."/>
            <person name="Mayjonade B."/>
            <person name="Legrand L."/>
            <person name="Gill N."/>
            <person name="Kane N.C."/>
            <person name="Bowers J.E."/>
            <person name="Hubner S."/>
            <person name="Bellec A."/>
            <person name="Berard A."/>
            <person name="Berges H."/>
            <person name="Blanchet N."/>
            <person name="Boniface M.C."/>
            <person name="Brunel D."/>
            <person name="Catrice O."/>
            <person name="Chaidir N."/>
            <person name="Claudel C."/>
            <person name="Donnadieu C."/>
            <person name="Faraut T."/>
            <person name="Fievet G."/>
            <person name="Helmstetter N."/>
            <person name="King M."/>
            <person name="Knapp S.J."/>
            <person name="Lai Z."/>
            <person name="Le Paslier M.C."/>
            <person name="Lippi Y."/>
            <person name="Lorenzon L."/>
            <person name="Mandel J.R."/>
            <person name="Marage G."/>
            <person name="Marchand G."/>
            <person name="Marquand E."/>
            <person name="Bret-Mestries E."/>
            <person name="Morien E."/>
            <person name="Nambeesan S."/>
            <person name="Nguyen T."/>
            <person name="Pegot-Espagnet P."/>
            <person name="Pouilly N."/>
            <person name="Raftis F."/>
            <person name="Sallet E."/>
            <person name="Schiex T."/>
            <person name="Thomas J."/>
            <person name="Vandecasteele C."/>
            <person name="Vares D."/>
            <person name="Vear F."/>
            <person name="Vautrin S."/>
            <person name="Crespi M."/>
            <person name="Mangin B."/>
            <person name="Burke J.M."/>
            <person name="Salse J."/>
            <person name="Munos S."/>
            <person name="Vincourt P."/>
            <person name="Rieseberg L.H."/>
            <person name="Langlade N.B."/>
        </authorList>
    </citation>
    <scope>NUCLEOTIDE SEQUENCE</scope>
    <source>
        <tissue evidence="1">Leaves</tissue>
    </source>
</reference>
<gene>
    <name evidence="1" type="ORF">HanXRQr2_Chr10g0460721</name>
</gene>
<dbReference type="EMBL" id="MNCJ02000325">
    <property type="protein sequence ID" value="KAF5788144.1"/>
    <property type="molecule type" value="Genomic_DNA"/>
</dbReference>
<evidence type="ECO:0000313" key="1">
    <source>
        <dbReference type="EMBL" id="KAF5788144.1"/>
    </source>
</evidence>
<keyword evidence="2" id="KW-1185">Reference proteome</keyword>
<organism evidence="1 2">
    <name type="scientific">Helianthus annuus</name>
    <name type="common">Common sunflower</name>
    <dbReference type="NCBI Taxonomy" id="4232"/>
    <lineage>
        <taxon>Eukaryota</taxon>
        <taxon>Viridiplantae</taxon>
        <taxon>Streptophyta</taxon>
        <taxon>Embryophyta</taxon>
        <taxon>Tracheophyta</taxon>
        <taxon>Spermatophyta</taxon>
        <taxon>Magnoliopsida</taxon>
        <taxon>eudicotyledons</taxon>
        <taxon>Gunneridae</taxon>
        <taxon>Pentapetalae</taxon>
        <taxon>asterids</taxon>
        <taxon>campanulids</taxon>
        <taxon>Asterales</taxon>
        <taxon>Asteraceae</taxon>
        <taxon>Asteroideae</taxon>
        <taxon>Heliantheae alliance</taxon>
        <taxon>Heliantheae</taxon>
        <taxon>Helianthus</taxon>
    </lineage>
</organism>
<accession>A0A9K3I1D5</accession>
<dbReference type="Gramene" id="mRNA:HanXRQr2_Chr10g0460721">
    <property type="protein sequence ID" value="mRNA:HanXRQr2_Chr10g0460721"/>
    <property type="gene ID" value="HanXRQr2_Chr10g0460721"/>
</dbReference>
<protein>
    <submittedName>
        <fullName evidence="1">Uncharacterized protein</fullName>
    </submittedName>
</protein>
<comment type="caution">
    <text evidence="1">The sequence shown here is derived from an EMBL/GenBank/DDBJ whole genome shotgun (WGS) entry which is preliminary data.</text>
</comment>
<reference evidence="1" key="2">
    <citation type="submission" date="2020-06" db="EMBL/GenBank/DDBJ databases">
        <title>Helianthus annuus Genome sequencing and assembly Release 2.</title>
        <authorList>
            <person name="Gouzy J."/>
            <person name="Langlade N."/>
            <person name="Munos S."/>
        </authorList>
    </citation>
    <scope>NUCLEOTIDE SEQUENCE</scope>
    <source>
        <tissue evidence="1">Leaves</tissue>
    </source>
</reference>
<name>A0A9K3I1D5_HELAN</name>
<evidence type="ECO:0000313" key="2">
    <source>
        <dbReference type="Proteomes" id="UP000215914"/>
    </source>
</evidence>
<dbReference type="Proteomes" id="UP000215914">
    <property type="component" value="Unassembled WGS sequence"/>
</dbReference>
<dbReference type="AlphaFoldDB" id="A0A9K3I1D5"/>
<proteinExistence type="predicted"/>